<feature type="region of interest" description="Disordered" evidence="1">
    <location>
        <begin position="50"/>
        <end position="86"/>
    </location>
</feature>
<reference evidence="2 3" key="1">
    <citation type="submission" date="2016-07" db="EMBL/GenBank/DDBJ databases">
        <title>Pervasive Adenine N6-methylation of Active Genes in Fungi.</title>
        <authorList>
            <consortium name="DOE Joint Genome Institute"/>
            <person name="Mondo S.J."/>
            <person name="Dannebaum R.O."/>
            <person name="Kuo R.C."/>
            <person name="Labutti K."/>
            <person name="Haridas S."/>
            <person name="Kuo A."/>
            <person name="Salamov A."/>
            <person name="Ahrendt S.R."/>
            <person name="Lipzen A."/>
            <person name="Sullivan W."/>
            <person name="Andreopoulos W.B."/>
            <person name="Clum A."/>
            <person name="Lindquist E."/>
            <person name="Daum C."/>
            <person name="Ramamoorthy G.K."/>
            <person name="Gryganskyi A."/>
            <person name="Culley D."/>
            <person name="Magnuson J.K."/>
            <person name="James T.Y."/>
            <person name="O'Malley M.A."/>
            <person name="Stajich J.E."/>
            <person name="Spatafora J.W."/>
            <person name="Visel A."/>
            <person name="Grigoriev I.V."/>
        </authorList>
    </citation>
    <scope>NUCLEOTIDE SEQUENCE [LARGE SCALE GENOMIC DNA]</scope>
    <source>
        <strain evidence="2 3">CBS 115471</strain>
    </source>
</reference>
<accession>A0A1Y1ZT96</accession>
<feature type="region of interest" description="Disordered" evidence="1">
    <location>
        <begin position="1"/>
        <end position="20"/>
    </location>
</feature>
<dbReference type="AlphaFoldDB" id="A0A1Y1ZT96"/>
<organism evidence="2 3">
    <name type="scientific">Clohesyomyces aquaticus</name>
    <dbReference type="NCBI Taxonomy" id="1231657"/>
    <lineage>
        <taxon>Eukaryota</taxon>
        <taxon>Fungi</taxon>
        <taxon>Dikarya</taxon>
        <taxon>Ascomycota</taxon>
        <taxon>Pezizomycotina</taxon>
        <taxon>Dothideomycetes</taxon>
        <taxon>Pleosporomycetidae</taxon>
        <taxon>Pleosporales</taxon>
        <taxon>Lindgomycetaceae</taxon>
        <taxon>Clohesyomyces</taxon>
    </lineage>
</organism>
<name>A0A1Y1ZT96_9PLEO</name>
<keyword evidence="3" id="KW-1185">Reference proteome</keyword>
<feature type="compositionally biased region" description="Low complexity" evidence="1">
    <location>
        <begin position="58"/>
        <end position="84"/>
    </location>
</feature>
<comment type="caution">
    <text evidence="2">The sequence shown here is derived from an EMBL/GenBank/DDBJ whole genome shotgun (WGS) entry which is preliminary data.</text>
</comment>
<evidence type="ECO:0000313" key="3">
    <source>
        <dbReference type="Proteomes" id="UP000193144"/>
    </source>
</evidence>
<dbReference type="EMBL" id="MCFA01000041">
    <property type="protein sequence ID" value="ORY13466.1"/>
    <property type="molecule type" value="Genomic_DNA"/>
</dbReference>
<proteinExistence type="predicted"/>
<evidence type="ECO:0000256" key="1">
    <source>
        <dbReference type="SAM" id="MobiDB-lite"/>
    </source>
</evidence>
<sequence>MSVQGLGKRRAAKVRPGVTCTPPMPRTTFIRPCPKGSPLAAAVQEPWSRFGHGLRVSPSPAGGRPQRARAGAGAAAADSTPSASRDVRGSLGWYSGACRFTHCLSHRGNEDTESIRGREIVTAAEPRARSLAAPCYRALGGRLYTGRQGKPPETTY</sequence>
<gene>
    <name evidence="2" type="ORF">BCR34DRAFT_586437</name>
</gene>
<evidence type="ECO:0000313" key="2">
    <source>
        <dbReference type="EMBL" id="ORY13466.1"/>
    </source>
</evidence>
<dbReference type="Proteomes" id="UP000193144">
    <property type="component" value="Unassembled WGS sequence"/>
</dbReference>
<protein>
    <submittedName>
        <fullName evidence="2">Uncharacterized protein</fullName>
    </submittedName>
</protein>